<accession>A0A1H4CGP3</accession>
<name>A0A1H4CGP3_9RHOB</name>
<feature type="compositionally biased region" description="Basic and acidic residues" evidence="1">
    <location>
        <begin position="1"/>
        <end position="14"/>
    </location>
</feature>
<protein>
    <submittedName>
        <fullName evidence="3">Uncharacterized protein</fullName>
    </submittedName>
</protein>
<dbReference type="EMBL" id="FNQM01000007">
    <property type="protein sequence ID" value="SEA59581.1"/>
    <property type="molecule type" value="Genomic_DNA"/>
</dbReference>
<sequence>MDDIPKHLREKGESPETVGGRHGRPEGVWRILGWSMLLAVVALIAAALVVG</sequence>
<keyword evidence="2" id="KW-0812">Transmembrane</keyword>
<feature type="region of interest" description="Disordered" evidence="1">
    <location>
        <begin position="1"/>
        <end position="25"/>
    </location>
</feature>
<keyword evidence="2" id="KW-0472">Membrane</keyword>
<dbReference type="AlphaFoldDB" id="A0A1H4CGP3"/>
<keyword evidence="2" id="KW-1133">Transmembrane helix</keyword>
<evidence type="ECO:0000313" key="4">
    <source>
        <dbReference type="Proteomes" id="UP000198703"/>
    </source>
</evidence>
<organism evidence="3 4">
    <name type="scientific">Rubrimonas cliftonensis</name>
    <dbReference type="NCBI Taxonomy" id="89524"/>
    <lineage>
        <taxon>Bacteria</taxon>
        <taxon>Pseudomonadati</taxon>
        <taxon>Pseudomonadota</taxon>
        <taxon>Alphaproteobacteria</taxon>
        <taxon>Rhodobacterales</taxon>
        <taxon>Paracoccaceae</taxon>
        <taxon>Rubrimonas</taxon>
    </lineage>
</organism>
<evidence type="ECO:0000256" key="1">
    <source>
        <dbReference type="SAM" id="MobiDB-lite"/>
    </source>
</evidence>
<proteinExistence type="predicted"/>
<evidence type="ECO:0000256" key="2">
    <source>
        <dbReference type="SAM" id="Phobius"/>
    </source>
</evidence>
<evidence type="ECO:0000313" key="3">
    <source>
        <dbReference type="EMBL" id="SEA59581.1"/>
    </source>
</evidence>
<dbReference type="Proteomes" id="UP000198703">
    <property type="component" value="Unassembled WGS sequence"/>
</dbReference>
<dbReference type="RefSeq" id="WP_175478884.1">
    <property type="nucleotide sequence ID" value="NZ_FNQM01000007.1"/>
</dbReference>
<feature type="transmembrane region" description="Helical" evidence="2">
    <location>
        <begin position="31"/>
        <end position="50"/>
    </location>
</feature>
<dbReference type="STRING" id="89524.SAMN05444370_10768"/>
<reference evidence="3 4" key="1">
    <citation type="submission" date="2016-10" db="EMBL/GenBank/DDBJ databases">
        <authorList>
            <person name="de Groot N.N."/>
        </authorList>
    </citation>
    <scope>NUCLEOTIDE SEQUENCE [LARGE SCALE GENOMIC DNA]</scope>
    <source>
        <strain evidence="3 4">DSM 15345</strain>
    </source>
</reference>
<keyword evidence="4" id="KW-1185">Reference proteome</keyword>
<gene>
    <name evidence="3" type="ORF">SAMN05444370_10768</name>
</gene>